<reference evidence="3 4" key="1">
    <citation type="submission" date="2011-02" db="EMBL/GenBank/DDBJ databases">
        <title>The Genome Sequence of Sphaeroforma arctica JP610.</title>
        <authorList>
            <consortium name="The Broad Institute Genome Sequencing Platform"/>
            <person name="Russ C."/>
            <person name="Cuomo C."/>
            <person name="Young S.K."/>
            <person name="Zeng Q."/>
            <person name="Gargeya S."/>
            <person name="Alvarado L."/>
            <person name="Berlin A."/>
            <person name="Chapman S.B."/>
            <person name="Chen Z."/>
            <person name="Freedman E."/>
            <person name="Gellesch M."/>
            <person name="Goldberg J."/>
            <person name="Griggs A."/>
            <person name="Gujja S."/>
            <person name="Heilman E."/>
            <person name="Heiman D."/>
            <person name="Howarth C."/>
            <person name="Mehta T."/>
            <person name="Neiman D."/>
            <person name="Pearson M."/>
            <person name="Roberts A."/>
            <person name="Saif S."/>
            <person name="Shea T."/>
            <person name="Shenoy N."/>
            <person name="Sisk P."/>
            <person name="Stolte C."/>
            <person name="Sykes S."/>
            <person name="White J."/>
            <person name="Yandava C."/>
            <person name="Burger G."/>
            <person name="Gray M.W."/>
            <person name="Holland P.W.H."/>
            <person name="King N."/>
            <person name="Lang F.B.F."/>
            <person name="Roger A.J."/>
            <person name="Ruiz-Trillo I."/>
            <person name="Haas B."/>
            <person name="Nusbaum C."/>
            <person name="Birren B."/>
        </authorList>
    </citation>
    <scope>NUCLEOTIDE SEQUENCE [LARGE SCALE GENOMIC DNA]</scope>
    <source>
        <strain evidence="3 4">JP610</strain>
    </source>
</reference>
<sequence length="720" mass="78163">MLSLPCSLAVCLVILALRPPEPDNVVDDSVLGLHNLTPSNLASPNPTASDTDKTTMHPHNTFADKSIRQDSVQSGVVVRNGRDANNTSETNSGTQRCEPSWGIGNVRYYDNSCTSGNHRSHLHHDSDNHDDGYKKSCRNGKTQQQDMGKDDNNKHERKNIKDTGQHTIPDAPDDHDGVRDHSVGEGDGENDPAGVDKDVHQNEVRESELATRLDSNIGTELCLNLDLDSTPNQISIQQHVQSYAEEPEASRAIILAVEPTEMRMQYSVAGISTTHQSRITPLSAQSTVDPISTDKDKDTNTLVHPSRRAFVGTQPVFSSVNAGNDSNNARGDPHSSRRARKNGRGWTPTGGNAGYVVSGHSDRNRSPPFCAESTPQAIPNHQKLNISTKGVEPPTPPPGIVGHNQYPQSNPDRTPEAMSTQHGPNTLAIDVRPPPPGKSVVKINSPVFVTPGAYRPAVRKTPLSGTKWHPVGGSFVDHPTPTTSRPERSNASMSREREDSHKGTHTKRPSPHPGRQQPRSDDGDLTLLSGTMSTPSPCVRQARQTPAARTADVIDRTTNSKRSEAHDLEYTGDKDRTERHGRTGPQGATASHQSNSNEKYDASKPPGMSVHAGTQDQQWTGECGKVHDKLATSKEAEMTEHTTCSTEKASSPPRSKLGTGRERQRTPPHGVTAQQRPAYFDPAPVHSSLGATVEAFSITLVPPGRSEQTWQVNRTQLHPA</sequence>
<dbReference type="EMBL" id="KQ243419">
    <property type="protein sequence ID" value="KNC75792.1"/>
    <property type="molecule type" value="Genomic_DNA"/>
</dbReference>
<feature type="compositionally biased region" description="Basic and acidic residues" evidence="1">
    <location>
        <begin position="172"/>
        <end position="184"/>
    </location>
</feature>
<feature type="region of interest" description="Disordered" evidence="1">
    <location>
        <begin position="79"/>
        <end position="101"/>
    </location>
</feature>
<feature type="compositionally biased region" description="Low complexity" evidence="1">
    <location>
        <begin position="540"/>
        <end position="551"/>
    </location>
</feature>
<feature type="compositionally biased region" description="Polar residues" evidence="1">
    <location>
        <begin position="586"/>
        <end position="597"/>
    </location>
</feature>
<name>A0A0L0FG85_9EUKA</name>
<feature type="compositionally biased region" description="Polar residues" evidence="1">
    <location>
        <begin position="641"/>
        <end position="653"/>
    </location>
</feature>
<dbReference type="RefSeq" id="XP_014149694.1">
    <property type="nucleotide sequence ID" value="XM_014294219.1"/>
</dbReference>
<dbReference type="Proteomes" id="UP000054560">
    <property type="component" value="Unassembled WGS sequence"/>
</dbReference>
<dbReference type="AlphaFoldDB" id="A0A0L0FG85"/>
<evidence type="ECO:0000256" key="2">
    <source>
        <dbReference type="SAM" id="SignalP"/>
    </source>
</evidence>
<feature type="compositionally biased region" description="Basic and acidic residues" evidence="1">
    <location>
        <begin position="561"/>
        <end position="581"/>
    </location>
</feature>
<evidence type="ECO:0000313" key="4">
    <source>
        <dbReference type="Proteomes" id="UP000054560"/>
    </source>
</evidence>
<feature type="compositionally biased region" description="Basic and acidic residues" evidence="1">
    <location>
        <begin position="624"/>
        <end position="640"/>
    </location>
</feature>
<feature type="compositionally biased region" description="Polar residues" evidence="1">
    <location>
        <begin position="83"/>
        <end position="97"/>
    </location>
</feature>
<feature type="compositionally biased region" description="Basic and acidic residues" evidence="1">
    <location>
        <begin position="123"/>
        <end position="134"/>
    </location>
</feature>
<evidence type="ECO:0000256" key="1">
    <source>
        <dbReference type="SAM" id="MobiDB-lite"/>
    </source>
</evidence>
<gene>
    <name evidence="3" type="ORF">SARC_11689</name>
</gene>
<feature type="signal peptide" evidence="2">
    <location>
        <begin position="1"/>
        <end position="16"/>
    </location>
</feature>
<keyword evidence="4" id="KW-1185">Reference proteome</keyword>
<feature type="compositionally biased region" description="Polar residues" evidence="1">
    <location>
        <begin position="405"/>
        <end position="424"/>
    </location>
</feature>
<feature type="region of interest" description="Disordered" evidence="1">
    <location>
        <begin position="117"/>
        <end position="201"/>
    </location>
</feature>
<feature type="region of interest" description="Disordered" evidence="1">
    <location>
        <begin position="281"/>
        <end position="437"/>
    </location>
</feature>
<evidence type="ECO:0000313" key="3">
    <source>
        <dbReference type="EMBL" id="KNC75792.1"/>
    </source>
</evidence>
<feature type="chain" id="PRO_5005538010" evidence="2">
    <location>
        <begin position="17"/>
        <end position="720"/>
    </location>
</feature>
<feature type="compositionally biased region" description="Polar residues" evidence="1">
    <location>
        <begin position="315"/>
        <end position="329"/>
    </location>
</feature>
<feature type="compositionally biased region" description="Polar residues" evidence="1">
    <location>
        <begin position="281"/>
        <end position="290"/>
    </location>
</feature>
<accession>A0A0L0FG85</accession>
<feature type="region of interest" description="Disordered" evidence="1">
    <location>
        <begin position="460"/>
        <end position="685"/>
    </location>
</feature>
<protein>
    <submittedName>
        <fullName evidence="3">Uncharacterized protein</fullName>
    </submittedName>
</protein>
<proteinExistence type="predicted"/>
<feature type="compositionally biased region" description="Polar residues" evidence="1">
    <location>
        <begin position="480"/>
        <end position="493"/>
    </location>
</feature>
<dbReference type="GeneID" id="25912193"/>
<feature type="compositionally biased region" description="Basic and acidic residues" evidence="1">
    <location>
        <begin position="147"/>
        <end position="164"/>
    </location>
</feature>
<keyword evidence="2" id="KW-0732">Signal</keyword>
<organism evidence="3 4">
    <name type="scientific">Sphaeroforma arctica JP610</name>
    <dbReference type="NCBI Taxonomy" id="667725"/>
    <lineage>
        <taxon>Eukaryota</taxon>
        <taxon>Ichthyosporea</taxon>
        <taxon>Ichthyophonida</taxon>
        <taxon>Sphaeroforma</taxon>
    </lineage>
</organism>
<feature type="compositionally biased region" description="Polar residues" evidence="1">
    <location>
        <begin position="373"/>
        <end position="388"/>
    </location>
</feature>
<feature type="non-terminal residue" evidence="3">
    <location>
        <position position="720"/>
    </location>
</feature>